<organism evidence="1">
    <name type="scientific">Spodoptera frugiperda</name>
    <name type="common">Fall armyworm</name>
    <dbReference type="NCBI Taxonomy" id="7108"/>
    <lineage>
        <taxon>Eukaryota</taxon>
        <taxon>Metazoa</taxon>
        <taxon>Ecdysozoa</taxon>
        <taxon>Arthropoda</taxon>
        <taxon>Hexapoda</taxon>
        <taxon>Insecta</taxon>
        <taxon>Pterygota</taxon>
        <taxon>Neoptera</taxon>
        <taxon>Endopterygota</taxon>
        <taxon>Lepidoptera</taxon>
        <taxon>Glossata</taxon>
        <taxon>Ditrysia</taxon>
        <taxon>Noctuoidea</taxon>
        <taxon>Noctuidae</taxon>
        <taxon>Amphipyrinae</taxon>
        <taxon>Spodoptera</taxon>
    </lineage>
</organism>
<sequence length="83" mass="9340">MGGARSVRLLLTKNHPVPTPAFRADAPITRFSLVSWVRLQTYYTQTRNNIMWITQRVDPCGNTRCAAAGCPDTTPTVQYTRNN</sequence>
<reference evidence="1" key="1">
    <citation type="submission" date="2016-07" db="EMBL/GenBank/DDBJ databases">
        <authorList>
            <person name="Bretaudeau A."/>
        </authorList>
    </citation>
    <scope>NUCLEOTIDE SEQUENCE</scope>
    <source>
        <strain evidence="1">Rice</strain>
        <tissue evidence="1">Whole body</tissue>
    </source>
</reference>
<dbReference type="AlphaFoldDB" id="A0A2H1WL93"/>
<dbReference type="EMBL" id="ODYU01009431">
    <property type="protein sequence ID" value="SOQ53855.1"/>
    <property type="molecule type" value="Genomic_DNA"/>
</dbReference>
<name>A0A2H1WL93_SPOFR</name>
<protein>
    <submittedName>
        <fullName evidence="1">SFRICE_009044</fullName>
    </submittedName>
</protein>
<gene>
    <name evidence="1" type="ORF">SFRICE_009044</name>
</gene>
<evidence type="ECO:0000313" key="1">
    <source>
        <dbReference type="EMBL" id="SOQ53855.1"/>
    </source>
</evidence>
<proteinExistence type="predicted"/>
<accession>A0A2H1WL93</accession>